<dbReference type="PROSITE" id="PS50175">
    <property type="entry name" value="ASP_PROT_RETROV"/>
    <property type="match status" value="1"/>
</dbReference>
<feature type="compositionally biased region" description="Polar residues" evidence="5">
    <location>
        <begin position="227"/>
        <end position="246"/>
    </location>
</feature>
<evidence type="ECO:0000313" key="9">
    <source>
        <dbReference type="Proteomes" id="UP000683360"/>
    </source>
</evidence>
<organism evidence="8 9">
    <name type="scientific">Mytilus edulis</name>
    <name type="common">Blue mussel</name>
    <dbReference type="NCBI Taxonomy" id="6550"/>
    <lineage>
        <taxon>Eukaryota</taxon>
        <taxon>Metazoa</taxon>
        <taxon>Spiralia</taxon>
        <taxon>Lophotrochozoa</taxon>
        <taxon>Mollusca</taxon>
        <taxon>Bivalvia</taxon>
        <taxon>Autobranchia</taxon>
        <taxon>Pteriomorphia</taxon>
        <taxon>Mytilida</taxon>
        <taxon>Mytiloidea</taxon>
        <taxon>Mytilidae</taxon>
        <taxon>Mytilinae</taxon>
        <taxon>Mytilus</taxon>
    </lineage>
</organism>
<evidence type="ECO:0000256" key="4">
    <source>
        <dbReference type="ARBA" id="ARBA00022801"/>
    </source>
</evidence>
<dbReference type="OrthoDB" id="6156293at2759"/>
<keyword evidence="6" id="KW-0472">Membrane</keyword>
<dbReference type="GO" id="GO:0006508">
    <property type="term" value="P:proteolysis"/>
    <property type="evidence" value="ECO:0007669"/>
    <property type="project" value="UniProtKB-KW"/>
</dbReference>
<gene>
    <name evidence="8" type="ORF">MEDL_53656</name>
</gene>
<dbReference type="CDD" id="cd00303">
    <property type="entry name" value="retropepsin_like"/>
    <property type="match status" value="1"/>
</dbReference>
<keyword evidence="6" id="KW-0812">Transmembrane</keyword>
<dbReference type="InterPro" id="IPR021109">
    <property type="entry name" value="Peptidase_aspartic_dom_sf"/>
</dbReference>
<feature type="compositionally biased region" description="Basic and acidic residues" evidence="5">
    <location>
        <begin position="274"/>
        <end position="286"/>
    </location>
</feature>
<dbReference type="PANTHER" id="PTHR12917">
    <property type="entry name" value="ASPARTYL PROTEASE DDI-RELATED"/>
    <property type="match status" value="1"/>
</dbReference>
<keyword evidence="9" id="KW-1185">Reference proteome</keyword>
<feature type="transmembrane region" description="Helical" evidence="6">
    <location>
        <begin position="1241"/>
        <end position="1263"/>
    </location>
</feature>
<dbReference type="Proteomes" id="UP000683360">
    <property type="component" value="Unassembled WGS sequence"/>
</dbReference>
<evidence type="ECO:0000256" key="5">
    <source>
        <dbReference type="SAM" id="MobiDB-lite"/>
    </source>
</evidence>
<evidence type="ECO:0000259" key="7">
    <source>
        <dbReference type="PROSITE" id="PS50175"/>
    </source>
</evidence>
<dbReference type="Pfam" id="PF13975">
    <property type="entry name" value="gag-asp_proteas"/>
    <property type="match status" value="1"/>
</dbReference>
<evidence type="ECO:0000256" key="3">
    <source>
        <dbReference type="ARBA" id="ARBA00022750"/>
    </source>
</evidence>
<evidence type="ECO:0000256" key="1">
    <source>
        <dbReference type="ARBA" id="ARBA00009136"/>
    </source>
</evidence>
<evidence type="ECO:0000256" key="2">
    <source>
        <dbReference type="ARBA" id="ARBA00022670"/>
    </source>
</evidence>
<keyword evidence="6" id="KW-1133">Transmembrane helix</keyword>
<feature type="domain" description="Peptidase A2" evidence="7">
    <location>
        <begin position="668"/>
        <end position="746"/>
    </location>
</feature>
<feature type="compositionally biased region" description="Polar residues" evidence="5">
    <location>
        <begin position="255"/>
        <end position="272"/>
    </location>
</feature>
<dbReference type="InterPro" id="IPR010994">
    <property type="entry name" value="RuvA_2-like"/>
</dbReference>
<comment type="caution">
    <text evidence="8">The sequence shown here is derived from an EMBL/GenBank/DDBJ whole genome shotgun (WGS) entry which is preliminary data.</text>
</comment>
<accession>A0A8S3U586</accession>
<feature type="compositionally biased region" description="Low complexity" evidence="5">
    <location>
        <begin position="606"/>
        <end position="619"/>
    </location>
</feature>
<evidence type="ECO:0000313" key="8">
    <source>
        <dbReference type="EMBL" id="CAG2241426.1"/>
    </source>
</evidence>
<dbReference type="Gene3D" id="2.40.70.10">
    <property type="entry name" value="Acid Proteases"/>
    <property type="match status" value="1"/>
</dbReference>
<dbReference type="SUPFAM" id="SSF47781">
    <property type="entry name" value="RuvA domain 2-like"/>
    <property type="match status" value="1"/>
</dbReference>
<dbReference type="InterPro" id="IPR001995">
    <property type="entry name" value="Peptidase_A2_cat"/>
</dbReference>
<dbReference type="Gene3D" id="1.10.150.320">
    <property type="entry name" value="Photosystem II 12 kDa extrinsic protein"/>
    <property type="match status" value="1"/>
</dbReference>
<dbReference type="SUPFAM" id="SSF50630">
    <property type="entry name" value="Acid proteases"/>
    <property type="match status" value="1"/>
</dbReference>
<sequence length="1508" mass="171012">MATLAFQQQCIKINSCSYEELRLLPGVGNVIADKIMSMRETLGNIQPEHLMEIPRLKITEALIDLIDFSPVIQQPEYTSQPQFSYEVQDYVDIGEVKTTAFHSGYSKQNAETHDFSDSDTPSDEYLLKPEHEEVKRDLSRPSSAMSKILDYTMQHGDHRYSSKISRPDEKKSLFQTECDDQDEVQDFASDRQSKPENIHRTDKLGYTKPSIRLNVEENIDSRDYSRHQATQHQNPQLGWQQGPNENIENRDYSRNHNPNQKTSQLGWQQGPNENIEKRDYSRDHNPHQQTSQVGRQQGPIEHKPRTERPVPVPRRHQRLESHTPSTIIPRRIPSPEIQHRIRIPSPEIRRRIPLPEIQRRIPSPEIFREPVYSLRTPNPAYSSTMNRNMYTPRPFLSYHESPQLMPPSKPKSKNLEIPKGLKYDGSSSRRDPTPNQDEPSYDYDSDLAVHAIGKTDTKSELSKQMETLLEKMTAMEALHKQEIGDLKQQFQKQQQAKQFPAQNEVQPAAQPFSQQTNKQGNRQQWRNRDNRQDNQRQSPFKRRWGPIPPEKLANMACYFCHQFFKPERVGLEGGTLTQSTPNRLTLNTISNDINKTPVSGTTPLKTCDNSTSTDTLSNSPLHKTQPDNDLQQVIDLQMQDPVHLGGTICQLGSASMLRFTLKVQGQSVISVVDTAAEVTIISDKVFESFIKKPPIKRKTTMQAAGRGMHMDAFVVGPVELKIGERTYRTDIYVAPIDNDMLLGLDFLVRAKVILDCRKLVFFINGEALPMIHGDVGLVPPVNAIARVAKITVPHRTVIPPNSVVQLESDLSAELTDFIIEPNKEIDLLIPRGYYNASVLPCVSLLNVTNNKIVLQKGTLLGEAIEADVVETGPAPSVATTGIARDNNPLPEQLQNILDKSTSNQDCKSFEPIGPHTVLPSSLISDDNLLKQDTQHIHVITEDNTRPDSSIPQDEDQNVTSHVKENLSTFQVQQQVFESTNQDIVNQNQNVCHSSVEIVTTPLGMSVYATYLDLPNVNAITETGIEASTYSAEQLRDYQSKDPDLELILVWFRDKTEPSEATIFRCSPVAKKYWINKDMFYLDDNGILRNLDKKDRTPRLVVPRDLVEQVISLCHDIPAAGHQVTGTDRCMGYSGCTTLCSDDSLRNCRDPQRATGCPPSDYTTTRIIPSSVTSTVERHTKHPTTTKVEKQSSTTIFTKQSQTTNYRGKTIKTSTVFPTKNLTLDVGINENDKSGFQMSTEVLIIIIASTVILIMGVISLFLLVRKFRLNKSITKHLERAQDNSVAQLFSDGTRTRSGNDYEGIDARFQNTENMQVDSNQEHVVNGYLYVDINLENNTPDAEPNNQPITIDNYTEIRDAELNQTVEENIHVGTLPEQIASSYSYIDINLEKEPQNFQRNDQVLTIDNYMEIRDEDLNQAQEVSLTQSFMSPNDVTEIPPFFKPANAYTVVSDLRQIISGISDIPKILNKQEEVYNILNRTPKQARHFDTNYDHVTPNDELYNDLNFTLK</sequence>
<feature type="compositionally biased region" description="Polar residues" evidence="5">
    <location>
        <begin position="511"/>
        <end position="520"/>
    </location>
</feature>
<feature type="region of interest" description="Disordered" evidence="5">
    <location>
        <begin position="392"/>
        <end position="444"/>
    </location>
</feature>
<feature type="region of interest" description="Disordered" evidence="5">
    <location>
        <begin position="600"/>
        <end position="626"/>
    </location>
</feature>
<proteinExistence type="inferred from homology"/>
<evidence type="ECO:0000256" key="6">
    <source>
        <dbReference type="SAM" id="Phobius"/>
    </source>
</evidence>
<name>A0A8S3U586_MYTED</name>
<dbReference type="GO" id="GO:0004190">
    <property type="term" value="F:aspartic-type endopeptidase activity"/>
    <property type="evidence" value="ECO:0007669"/>
    <property type="project" value="UniProtKB-KW"/>
</dbReference>
<reference evidence="8" key="1">
    <citation type="submission" date="2021-03" db="EMBL/GenBank/DDBJ databases">
        <authorList>
            <person name="Bekaert M."/>
        </authorList>
    </citation>
    <scope>NUCLEOTIDE SEQUENCE</scope>
</reference>
<keyword evidence="4" id="KW-0378">Hydrolase</keyword>
<keyword evidence="3" id="KW-0064">Aspartyl protease</keyword>
<protein>
    <submittedName>
        <fullName evidence="8">DDI1</fullName>
    </submittedName>
</protein>
<feature type="region of interest" description="Disordered" evidence="5">
    <location>
        <begin position="488"/>
        <end position="547"/>
    </location>
</feature>
<keyword evidence="2" id="KW-0645">Protease</keyword>
<feature type="region of interest" description="Disordered" evidence="5">
    <location>
        <begin position="223"/>
        <end position="330"/>
    </location>
</feature>
<feature type="compositionally biased region" description="Low complexity" evidence="5">
    <location>
        <begin position="488"/>
        <end position="502"/>
    </location>
</feature>
<dbReference type="PANTHER" id="PTHR12917:SF1">
    <property type="entry name" value="AT13091P"/>
    <property type="match status" value="1"/>
</dbReference>
<dbReference type="EMBL" id="CAJPWZ010002588">
    <property type="protein sequence ID" value="CAG2241426.1"/>
    <property type="molecule type" value="Genomic_DNA"/>
</dbReference>
<feature type="compositionally biased region" description="Basic and acidic residues" evidence="5">
    <location>
        <begin position="413"/>
        <end position="432"/>
    </location>
</feature>
<dbReference type="Pfam" id="PF12836">
    <property type="entry name" value="HHH_3"/>
    <property type="match status" value="1"/>
</dbReference>
<comment type="similarity">
    <text evidence="1">Belongs to the DDI1 family.</text>
</comment>